<feature type="transmembrane region" description="Helical" evidence="2">
    <location>
        <begin position="103"/>
        <end position="122"/>
    </location>
</feature>
<keyword evidence="2" id="KW-0812">Transmembrane</keyword>
<evidence type="ECO:0000313" key="4">
    <source>
        <dbReference type="Proteomes" id="UP001295423"/>
    </source>
</evidence>
<accession>A0AAD2GA44</accession>
<reference evidence="3" key="1">
    <citation type="submission" date="2023-08" db="EMBL/GenBank/DDBJ databases">
        <authorList>
            <person name="Audoor S."/>
            <person name="Bilcke G."/>
        </authorList>
    </citation>
    <scope>NUCLEOTIDE SEQUENCE</scope>
</reference>
<evidence type="ECO:0000313" key="3">
    <source>
        <dbReference type="EMBL" id="CAJ1967378.1"/>
    </source>
</evidence>
<feature type="region of interest" description="Disordered" evidence="1">
    <location>
        <begin position="195"/>
        <end position="218"/>
    </location>
</feature>
<evidence type="ECO:0000256" key="1">
    <source>
        <dbReference type="SAM" id="MobiDB-lite"/>
    </source>
</evidence>
<feature type="transmembrane region" description="Helical" evidence="2">
    <location>
        <begin position="62"/>
        <end position="83"/>
    </location>
</feature>
<protein>
    <submittedName>
        <fullName evidence="3">Uncharacterized protein</fullName>
    </submittedName>
</protein>
<keyword evidence="2" id="KW-0472">Membrane</keyword>
<keyword evidence="2" id="KW-1133">Transmembrane helix</keyword>
<proteinExistence type="predicted"/>
<gene>
    <name evidence="3" type="ORF">CYCCA115_LOCUS22745</name>
</gene>
<evidence type="ECO:0000256" key="2">
    <source>
        <dbReference type="SAM" id="Phobius"/>
    </source>
</evidence>
<dbReference type="Proteomes" id="UP001295423">
    <property type="component" value="Unassembled WGS sequence"/>
</dbReference>
<name>A0AAD2GA44_9STRA</name>
<dbReference type="EMBL" id="CAKOGP040002325">
    <property type="protein sequence ID" value="CAJ1967378.1"/>
    <property type="molecule type" value="Genomic_DNA"/>
</dbReference>
<dbReference type="AlphaFoldDB" id="A0AAD2GA44"/>
<organism evidence="3 4">
    <name type="scientific">Cylindrotheca closterium</name>
    <dbReference type="NCBI Taxonomy" id="2856"/>
    <lineage>
        <taxon>Eukaryota</taxon>
        <taxon>Sar</taxon>
        <taxon>Stramenopiles</taxon>
        <taxon>Ochrophyta</taxon>
        <taxon>Bacillariophyta</taxon>
        <taxon>Bacillariophyceae</taxon>
        <taxon>Bacillariophycidae</taxon>
        <taxon>Bacillariales</taxon>
        <taxon>Bacillariaceae</taxon>
        <taxon>Cylindrotheca</taxon>
    </lineage>
</organism>
<keyword evidence="4" id="KW-1185">Reference proteome</keyword>
<sequence length="224" mass="24647">MFIFGTRMFGQTDRVPGLFYVATKFFHINFVPLCPLSTYLVIEARGLGPRGISVPMSSDSLIVAWLRAFGWIIAFAFALMTVSYAPSSESKNGTDYTLQMENFAVFLGCFFLFCGVALFLQFHSLLRNASYGRATEICSTMMPGGSQGLQRLVDQHFGMDVVVMASAMIAEEDGDMDHMEMAVASSATAQFSDTLPGDLAKQKKPHRDRPTRPPLPTATVLEVV</sequence>
<feature type="transmembrane region" description="Helical" evidence="2">
    <location>
        <begin position="18"/>
        <end position="42"/>
    </location>
</feature>
<comment type="caution">
    <text evidence="3">The sequence shown here is derived from an EMBL/GenBank/DDBJ whole genome shotgun (WGS) entry which is preliminary data.</text>
</comment>